<organism evidence="1 2">
    <name type="scientific">Ajellomyces capsulatus (strain H88)</name>
    <name type="common">Darling's disease fungus</name>
    <name type="synonym">Histoplasma capsulatum</name>
    <dbReference type="NCBI Taxonomy" id="544711"/>
    <lineage>
        <taxon>Eukaryota</taxon>
        <taxon>Fungi</taxon>
        <taxon>Dikarya</taxon>
        <taxon>Ascomycota</taxon>
        <taxon>Pezizomycotina</taxon>
        <taxon>Eurotiomycetes</taxon>
        <taxon>Eurotiomycetidae</taxon>
        <taxon>Onygenales</taxon>
        <taxon>Ajellomycetaceae</taxon>
        <taxon>Histoplasma</taxon>
    </lineage>
</organism>
<accession>A0A8A1LUV6</accession>
<protein>
    <submittedName>
        <fullName evidence="1">Uncharacterized protein</fullName>
    </submittedName>
</protein>
<name>A0A8A1LUV6_AJEC8</name>
<dbReference type="EMBL" id="CP069106">
    <property type="protein sequence ID" value="QSS56353.1"/>
    <property type="molecule type" value="Genomic_DNA"/>
</dbReference>
<sequence>MNKNPTPPHLVQGKFDHLFQVATVENNITFPVAGRGSQKKVLETDHHWGTGRITTGGLGNSRLLCHNRTRASSSITELPHLKVDSVIAEYL</sequence>
<gene>
    <name evidence="1" type="ORF">I7I53_04541</name>
</gene>
<dbReference type="AlphaFoldDB" id="A0A8A1LUV6"/>
<proteinExistence type="predicted"/>
<evidence type="ECO:0000313" key="1">
    <source>
        <dbReference type="EMBL" id="QSS56353.1"/>
    </source>
</evidence>
<reference evidence="1" key="1">
    <citation type="submission" date="2021-01" db="EMBL/GenBank/DDBJ databases">
        <title>Chromosome-level genome assembly of a human fungal pathogen reveals clustering of transcriptionally co-regulated genes.</title>
        <authorList>
            <person name="Voorhies M."/>
            <person name="Cohen S."/>
            <person name="Shea T.P."/>
            <person name="Petrus S."/>
            <person name="Munoz J.F."/>
            <person name="Poplawski S."/>
            <person name="Goldman W.E."/>
            <person name="Michael T."/>
            <person name="Cuomo C.A."/>
            <person name="Sil A."/>
            <person name="Beyhan S."/>
        </authorList>
    </citation>
    <scope>NUCLEOTIDE SEQUENCE</scope>
    <source>
        <strain evidence="1">H88</strain>
    </source>
</reference>
<dbReference type="Proteomes" id="UP000663419">
    <property type="component" value="Chromosome 5"/>
</dbReference>
<evidence type="ECO:0000313" key="2">
    <source>
        <dbReference type="Proteomes" id="UP000663419"/>
    </source>
</evidence>
<dbReference type="VEuPathDB" id="FungiDB:I7I53_04541"/>